<dbReference type="AlphaFoldDB" id="A6G071"/>
<accession>A6G071</accession>
<dbReference type="EMBL" id="ABCS01000008">
    <property type="protein sequence ID" value="EDM80768.1"/>
    <property type="molecule type" value="Genomic_DNA"/>
</dbReference>
<evidence type="ECO:0000256" key="1">
    <source>
        <dbReference type="SAM" id="MobiDB-lite"/>
    </source>
</evidence>
<evidence type="ECO:0000313" key="2">
    <source>
        <dbReference type="EMBL" id="EDM80768.1"/>
    </source>
</evidence>
<dbReference type="RefSeq" id="WP_006970120.1">
    <property type="nucleotide sequence ID" value="NZ_ABCS01000008.1"/>
</dbReference>
<reference evidence="2 3" key="1">
    <citation type="submission" date="2007-06" db="EMBL/GenBank/DDBJ databases">
        <authorList>
            <person name="Shimkets L."/>
            <person name="Ferriera S."/>
            <person name="Johnson J."/>
            <person name="Kravitz S."/>
            <person name="Beeson K."/>
            <person name="Sutton G."/>
            <person name="Rogers Y.-H."/>
            <person name="Friedman R."/>
            <person name="Frazier M."/>
            <person name="Venter J.C."/>
        </authorList>
    </citation>
    <scope>NUCLEOTIDE SEQUENCE [LARGE SCALE GENOMIC DNA]</scope>
    <source>
        <strain evidence="2 3">SIR-1</strain>
    </source>
</reference>
<feature type="region of interest" description="Disordered" evidence="1">
    <location>
        <begin position="1"/>
        <end position="20"/>
    </location>
</feature>
<organism evidence="2 3">
    <name type="scientific">Plesiocystis pacifica SIR-1</name>
    <dbReference type="NCBI Taxonomy" id="391625"/>
    <lineage>
        <taxon>Bacteria</taxon>
        <taxon>Pseudomonadati</taxon>
        <taxon>Myxococcota</taxon>
        <taxon>Polyangia</taxon>
        <taxon>Nannocystales</taxon>
        <taxon>Nannocystaceae</taxon>
        <taxon>Plesiocystis</taxon>
    </lineage>
</organism>
<evidence type="ECO:0000313" key="3">
    <source>
        <dbReference type="Proteomes" id="UP000005801"/>
    </source>
</evidence>
<name>A6G071_9BACT</name>
<dbReference type="Proteomes" id="UP000005801">
    <property type="component" value="Unassembled WGS sequence"/>
</dbReference>
<comment type="caution">
    <text evidence="2">The sequence shown here is derived from an EMBL/GenBank/DDBJ whole genome shotgun (WGS) entry which is preliminary data.</text>
</comment>
<feature type="compositionally biased region" description="Pro residues" evidence="1">
    <location>
        <begin position="11"/>
        <end position="20"/>
    </location>
</feature>
<gene>
    <name evidence="2" type="ORF">PPSIR1_12833</name>
</gene>
<proteinExistence type="predicted"/>
<sequence>MASALACAPAQPEPVEPPAQAPLPAAEELVEARVLSRRVRAPKRPEVLYSQRMLDFVGGDEVTAVRLALGLQETAGILSRARCSSANRAEPEALRAAMEPVEGYLLYVALFALAYEFDFGGSPRVEDGRRQTLAILNALSERLDSSEVLFPKLELLTPEDAALMVESEGASDRSLFPTYVELLYSMVQANADLADKKSRIAAKVEELREAVSVLLRRKRLDATDLCLAIASLDDAAQSAQAWAVGARQRGGAPSLAAVYEVEVRVALTNVSSASASPEPVMVQPFATLRALDGSEAPFEVELEDLRLTEPEGSGAPLDNNLPPGFTQVRTLRGVSNRGVAQLCAVEGELLVGGHTLPLAVPLDGC</sequence>
<protein>
    <submittedName>
        <fullName evidence="2">Uncharacterized protein</fullName>
    </submittedName>
</protein>
<keyword evidence="3" id="KW-1185">Reference proteome</keyword>